<gene>
    <name evidence="2" type="ORF">EK21DRAFT_116170</name>
</gene>
<reference evidence="2" key="1">
    <citation type="journal article" date="2020" name="Stud. Mycol.">
        <title>101 Dothideomycetes genomes: a test case for predicting lifestyles and emergence of pathogens.</title>
        <authorList>
            <person name="Haridas S."/>
            <person name="Albert R."/>
            <person name="Binder M."/>
            <person name="Bloem J."/>
            <person name="Labutti K."/>
            <person name="Salamov A."/>
            <person name="Andreopoulos B."/>
            <person name="Baker S."/>
            <person name="Barry K."/>
            <person name="Bills G."/>
            <person name="Bluhm B."/>
            <person name="Cannon C."/>
            <person name="Castanera R."/>
            <person name="Culley D."/>
            <person name="Daum C."/>
            <person name="Ezra D."/>
            <person name="Gonzalez J."/>
            <person name="Henrissat B."/>
            <person name="Kuo A."/>
            <person name="Liang C."/>
            <person name="Lipzen A."/>
            <person name="Lutzoni F."/>
            <person name="Magnuson J."/>
            <person name="Mondo S."/>
            <person name="Nolan M."/>
            <person name="Ohm R."/>
            <person name="Pangilinan J."/>
            <person name="Park H.-J."/>
            <person name="Ramirez L."/>
            <person name="Alfaro M."/>
            <person name="Sun H."/>
            <person name="Tritt A."/>
            <person name="Yoshinaga Y."/>
            <person name="Zwiers L.-H."/>
            <person name="Turgeon B."/>
            <person name="Goodwin S."/>
            <person name="Spatafora J."/>
            <person name="Crous P."/>
            <person name="Grigoriev I."/>
        </authorList>
    </citation>
    <scope>NUCLEOTIDE SEQUENCE</scope>
    <source>
        <strain evidence="2">CBS 110217</strain>
    </source>
</reference>
<evidence type="ECO:0000313" key="2">
    <source>
        <dbReference type="EMBL" id="KAF2026063.1"/>
    </source>
</evidence>
<evidence type="ECO:0000313" key="3">
    <source>
        <dbReference type="Proteomes" id="UP000799777"/>
    </source>
</evidence>
<dbReference type="Proteomes" id="UP000799777">
    <property type="component" value="Unassembled WGS sequence"/>
</dbReference>
<name>A0A9P4H0J8_9PLEO</name>
<evidence type="ECO:0000256" key="1">
    <source>
        <dbReference type="SAM" id="SignalP"/>
    </source>
</evidence>
<comment type="caution">
    <text evidence="2">The sequence shown here is derived from an EMBL/GenBank/DDBJ whole genome shotgun (WGS) entry which is preliminary data.</text>
</comment>
<keyword evidence="1" id="KW-0732">Signal</keyword>
<dbReference type="AlphaFoldDB" id="A0A9P4H0J8"/>
<keyword evidence="3" id="KW-1185">Reference proteome</keyword>
<feature type="signal peptide" evidence="1">
    <location>
        <begin position="1"/>
        <end position="22"/>
    </location>
</feature>
<feature type="chain" id="PRO_5040121378" evidence="1">
    <location>
        <begin position="23"/>
        <end position="362"/>
    </location>
</feature>
<dbReference type="OrthoDB" id="3658431at2759"/>
<organism evidence="2 3">
    <name type="scientific">Setomelanomma holmii</name>
    <dbReference type="NCBI Taxonomy" id="210430"/>
    <lineage>
        <taxon>Eukaryota</taxon>
        <taxon>Fungi</taxon>
        <taxon>Dikarya</taxon>
        <taxon>Ascomycota</taxon>
        <taxon>Pezizomycotina</taxon>
        <taxon>Dothideomycetes</taxon>
        <taxon>Pleosporomycetidae</taxon>
        <taxon>Pleosporales</taxon>
        <taxon>Pleosporineae</taxon>
        <taxon>Phaeosphaeriaceae</taxon>
        <taxon>Setomelanomma</taxon>
    </lineage>
</organism>
<proteinExistence type="predicted"/>
<sequence length="362" mass="41517">MWKFVCLVFCVATLSNFSLVLADEVELPQGSKIAIEIFEKLHAAHEVAINQKTQEDLYLSLPLSAPNQSESVTVANTNASTSPLENRVRKVRAAAARSSLDRRANECDGELWQEGQDPCEGKEKDPRFKACLPACQFTRDWFVNNAARKPSSSQCLFYTSGLSDTARQFVDRHNGQFSNQLTTIWHIWERDPWMRYADRDIDNPMRCIIQGDIFEGVRNSRRQRYFEGMSDAMAYMCGGKTVVMDRNMRRGLTGKMKQTGIWGRVEFPRLKMDAADKYQGRVVNVIDAIGEQTTRDTQIWWAKWWVRGGPDWPSQASHPLKRGSVEENEMDVDLHAPNVTKRDYEPWDTSIFDEGGRMSIDW</sequence>
<accession>A0A9P4H0J8</accession>
<protein>
    <submittedName>
        <fullName evidence="2">Uncharacterized protein</fullName>
    </submittedName>
</protein>
<dbReference type="EMBL" id="ML978250">
    <property type="protein sequence ID" value="KAF2026063.1"/>
    <property type="molecule type" value="Genomic_DNA"/>
</dbReference>